<evidence type="ECO:0000259" key="2">
    <source>
        <dbReference type="Pfam" id="PF01970"/>
    </source>
</evidence>
<dbReference type="STRING" id="523846.Mfer_0579"/>
<protein>
    <recommendedName>
        <fullName evidence="2">DUF112 domain-containing protein</fullName>
    </recommendedName>
</protein>
<feature type="transmembrane region" description="Helical" evidence="1">
    <location>
        <begin position="93"/>
        <end position="119"/>
    </location>
</feature>
<evidence type="ECO:0000256" key="1">
    <source>
        <dbReference type="SAM" id="Phobius"/>
    </source>
</evidence>
<dbReference type="AlphaFoldDB" id="E3GYJ6"/>
<dbReference type="EMBL" id="CP002278">
    <property type="protein sequence ID" value="ADP77378.1"/>
    <property type="molecule type" value="Genomic_DNA"/>
</dbReference>
<sequence length="406" mass="44549">MIACFIGVLCGVITGLIPGLHVNNVGALIFVFSAYFLKNFSPEVLSVFLLSLSVSHALLEFIPSMLLGVPKESTALVVHPAHKMILGGYGKKTIRLVAVGGLSSILILAFLFPLLSILLPILEKILKPYICIILILASIYLLISLNRSVRSTLISTIIFLVSGIFGILVLKLPFSSNVLLTTMFLGLFGVSTMLYSLKENSYIPYQSEIHNFKVNGNIIRGIISGTFASIFLAFLPGFGPAQGSVIAQEFCGKNKNEYESLITAISSVNVSDSLFSLLTVYLIGNARSGIAVYISQFLGEIDLMKILLFIFVGITSVSLSFFICIKIGEWMIENIAELNYKLMTIFIVVIITSFVYILSYFENANVILVSFCYFTSIFLGILPHSLKINKSYLMGCLIIPAIVMYL</sequence>
<feature type="transmembrane region" description="Helical" evidence="1">
    <location>
        <begin position="7"/>
        <end position="32"/>
    </location>
</feature>
<feature type="transmembrane region" description="Helical" evidence="1">
    <location>
        <begin position="365"/>
        <end position="382"/>
    </location>
</feature>
<reference evidence="3 4" key="1">
    <citation type="journal article" date="2010" name="Stand. Genomic Sci.">
        <title>Complete genome sequence of Methanothermus fervidus type strain (V24S).</title>
        <authorList>
            <person name="Anderson I."/>
            <person name="Djao O.D."/>
            <person name="Misra M."/>
            <person name="Chertkov O."/>
            <person name="Nolan M."/>
            <person name="Lucas S."/>
            <person name="Lapidus A."/>
            <person name="Del Rio T.G."/>
            <person name="Tice H."/>
            <person name="Cheng J.F."/>
            <person name="Tapia R."/>
            <person name="Han C."/>
            <person name="Goodwin L."/>
            <person name="Pitluck S."/>
            <person name="Liolios K."/>
            <person name="Ivanova N."/>
            <person name="Mavromatis K."/>
            <person name="Mikhailova N."/>
            <person name="Pati A."/>
            <person name="Brambilla E."/>
            <person name="Chen A."/>
            <person name="Palaniappan K."/>
            <person name="Land M."/>
            <person name="Hauser L."/>
            <person name="Chang Y.J."/>
            <person name="Jeffries C.D."/>
            <person name="Sikorski J."/>
            <person name="Spring S."/>
            <person name="Rohde M."/>
            <person name="Eichinger K."/>
            <person name="Huber H."/>
            <person name="Wirth R."/>
            <person name="Goker M."/>
            <person name="Detter J.C."/>
            <person name="Woyke T."/>
            <person name="Bristow J."/>
            <person name="Eisen J.A."/>
            <person name="Markowitz V."/>
            <person name="Hugenholtz P."/>
            <person name="Klenk H.P."/>
            <person name="Kyrpides N.C."/>
        </authorList>
    </citation>
    <scope>NUCLEOTIDE SEQUENCE [LARGE SCALE GENOMIC DNA]</scope>
    <source>
        <strain evidence="4">ATCC 43054 / DSM 2088 / JCM 10308 / V24 S</strain>
    </source>
</reference>
<accession>E3GYJ6</accession>
<dbReference type="Proteomes" id="UP000002315">
    <property type="component" value="Chromosome"/>
</dbReference>
<evidence type="ECO:0000313" key="3">
    <source>
        <dbReference type="EMBL" id="ADP77378.1"/>
    </source>
</evidence>
<feature type="transmembrane region" description="Helical" evidence="1">
    <location>
        <begin position="306"/>
        <end position="328"/>
    </location>
</feature>
<dbReference type="PANTHER" id="PTHR42204:SF1">
    <property type="entry name" value="INTEGRAL MEMBRANE PROTEIN"/>
    <property type="match status" value="1"/>
</dbReference>
<feature type="transmembrane region" description="Helical" evidence="1">
    <location>
        <begin position="218"/>
        <end position="238"/>
    </location>
</feature>
<dbReference type="HOGENOM" id="CLU_043916_0_0_2"/>
<keyword evidence="1" id="KW-0812">Transmembrane</keyword>
<organism evidence="3 4">
    <name type="scientific">Methanothermus fervidus (strain ATCC 43054 / DSM 2088 / JCM 10308 / V24 S)</name>
    <dbReference type="NCBI Taxonomy" id="523846"/>
    <lineage>
        <taxon>Archaea</taxon>
        <taxon>Methanobacteriati</taxon>
        <taxon>Methanobacteriota</taxon>
        <taxon>Methanomada group</taxon>
        <taxon>Methanobacteria</taxon>
        <taxon>Methanobacteriales</taxon>
        <taxon>Methanothermaceae</taxon>
        <taxon>Methanothermus</taxon>
    </lineage>
</organism>
<feature type="transmembrane region" description="Helical" evidence="1">
    <location>
        <begin position="125"/>
        <end position="145"/>
    </location>
</feature>
<feature type="domain" description="DUF112" evidence="2">
    <location>
        <begin position="2"/>
        <end position="394"/>
    </location>
</feature>
<keyword evidence="4" id="KW-1185">Reference proteome</keyword>
<evidence type="ECO:0000313" key="4">
    <source>
        <dbReference type="Proteomes" id="UP000002315"/>
    </source>
</evidence>
<dbReference type="PANTHER" id="PTHR42204">
    <property type="entry name" value="INTEGRAL MEMBRANE PROTEIN"/>
    <property type="match status" value="1"/>
</dbReference>
<dbReference type="KEGG" id="mfv:Mfer_0579"/>
<proteinExistence type="predicted"/>
<feature type="transmembrane region" description="Helical" evidence="1">
    <location>
        <begin position="152"/>
        <end position="172"/>
    </location>
</feature>
<feature type="transmembrane region" description="Helical" evidence="1">
    <location>
        <begin position="44"/>
        <end position="62"/>
    </location>
</feature>
<gene>
    <name evidence="3" type="ordered locus">Mfer_0579</name>
</gene>
<feature type="transmembrane region" description="Helical" evidence="1">
    <location>
        <begin position="178"/>
        <end position="197"/>
    </location>
</feature>
<name>E3GYJ6_METFV</name>
<dbReference type="InterPro" id="IPR002823">
    <property type="entry name" value="DUF112_TM"/>
</dbReference>
<feature type="transmembrane region" description="Helical" evidence="1">
    <location>
        <begin position="340"/>
        <end position="358"/>
    </location>
</feature>
<keyword evidence="1" id="KW-0472">Membrane</keyword>
<keyword evidence="1" id="KW-1133">Transmembrane helix</keyword>
<dbReference type="Pfam" id="PF01970">
    <property type="entry name" value="TctA"/>
    <property type="match status" value="1"/>
</dbReference>